<protein>
    <submittedName>
        <fullName evidence="2">Sel1 repeat family protein</fullName>
    </submittedName>
</protein>
<dbReference type="OrthoDB" id="8235393at2"/>
<dbReference type="PANTHER" id="PTHR11102">
    <property type="entry name" value="SEL-1-LIKE PROTEIN"/>
    <property type="match status" value="1"/>
</dbReference>
<evidence type="ECO:0000313" key="2">
    <source>
        <dbReference type="EMBL" id="THD76788.1"/>
    </source>
</evidence>
<dbReference type="RefSeq" id="WP_136337732.1">
    <property type="nucleotide sequence ID" value="NZ_SSMD01000001.1"/>
</dbReference>
<organism evidence="2 3">
    <name type="scientific">Thalassobius vesicularis</name>
    <dbReference type="NCBI Taxonomy" id="1294297"/>
    <lineage>
        <taxon>Bacteria</taxon>
        <taxon>Pseudomonadati</taxon>
        <taxon>Pseudomonadota</taxon>
        <taxon>Alphaproteobacteria</taxon>
        <taxon>Rhodobacterales</taxon>
        <taxon>Roseobacteraceae</taxon>
        <taxon>Thalassovita</taxon>
    </lineage>
</organism>
<dbReference type="SUPFAM" id="SSF81901">
    <property type="entry name" value="HCP-like"/>
    <property type="match status" value="3"/>
</dbReference>
<comment type="caution">
    <text evidence="2">The sequence shown here is derived from an EMBL/GenBank/DDBJ whole genome shotgun (WGS) entry which is preliminary data.</text>
</comment>
<dbReference type="Proteomes" id="UP000306113">
    <property type="component" value="Unassembled WGS sequence"/>
</dbReference>
<dbReference type="InterPro" id="IPR050767">
    <property type="entry name" value="Sel1_AlgK"/>
</dbReference>
<keyword evidence="1" id="KW-0732">Signal</keyword>
<proteinExistence type="predicted"/>
<dbReference type="Gene3D" id="1.25.40.10">
    <property type="entry name" value="Tetratricopeptide repeat domain"/>
    <property type="match status" value="3"/>
</dbReference>
<dbReference type="InterPro" id="IPR011990">
    <property type="entry name" value="TPR-like_helical_dom_sf"/>
</dbReference>
<feature type="chain" id="PRO_5020525876" evidence="1">
    <location>
        <begin position="22"/>
        <end position="385"/>
    </location>
</feature>
<gene>
    <name evidence="2" type="ORF">E7681_02815</name>
</gene>
<sequence length="385" mass="40793">MSRLAVIALIGCVSLSAPALAQSDAAISAQTAYEMAARLEAGDGVLQNYAKAREWFEKSAQMGLPAAKNALARYLFDGLGGPQDIPRALTLFAAAAQTGQAAFQYEYATALETRGDGRADPALAAEFYTKAADQGHLDAMASLGVLYQNGIGVTKDLDRARTLYEGPAAQGNARAQNNLGLLYVRGEGVEQDYGKAAALFAAAAEQGLKVAMTNLGVMYENGFGVPLDEARSAELYRLGGRGNEDAATSDFPAYDDRLLPLQVTDESTRALMRSAAGGDPVAQFQLAWLILSQPQTTPDQTRQAVSMMMASANSGYAPAMANMGWLYASGRGVPQDYVLAQMWLVLASSSGFDPARSLNADLSRRMTSDQISEAQAMAAVKRGQK</sequence>
<accession>A0A4S3MF55</accession>
<reference evidence="2 3" key="1">
    <citation type="submission" date="2019-04" db="EMBL/GenBank/DDBJ databases">
        <title>Draft genome sequence of Youngimonas vesicularis.</title>
        <authorList>
            <person name="Hameed A."/>
        </authorList>
    </citation>
    <scope>NUCLEOTIDE SEQUENCE [LARGE SCALE GENOMIC DNA]</scope>
    <source>
        <strain evidence="2 3">CC-AMW-E</strain>
    </source>
</reference>
<evidence type="ECO:0000313" key="3">
    <source>
        <dbReference type="Proteomes" id="UP000306113"/>
    </source>
</evidence>
<evidence type="ECO:0000256" key="1">
    <source>
        <dbReference type="SAM" id="SignalP"/>
    </source>
</evidence>
<keyword evidence="3" id="KW-1185">Reference proteome</keyword>
<dbReference type="InterPro" id="IPR006597">
    <property type="entry name" value="Sel1-like"/>
</dbReference>
<name>A0A4S3MF55_9RHOB</name>
<dbReference type="PANTHER" id="PTHR11102:SF160">
    <property type="entry name" value="ERAD-ASSOCIATED E3 UBIQUITIN-PROTEIN LIGASE COMPONENT HRD3"/>
    <property type="match status" value="1"/>
</dbReference>
<feature type="signal peptide" evidence="1">
    <location>
        <begin position="1"/>
        <end position="21"/>
    </location>
</feature>
<dbReference type="AlphaFoldDB" id="A0A4S3MF55"/>
<dbReference type="EMBL" id="SSMD01000001">
    <property type="protein sequence ID" value="THD76788.1"/>
    <property type="molecule type" value="Genomic_DNA"/>
</dbReference>
<dbReference type="SMART" id="SM00671">
    <property type="entry name" value="SEL1"/>
    <property type="match status" value="8"/>
</dbReference>
<dbReference type="Pfam" id="PF08238">
    <property type="entry name" value="Sel1"/>
    <property type="match status" value="7"/>
</dbReference>